<sequence>MLLNWEALLKEKIPDDIGNFGAVGGSGMEATRADDWMASSGPHPKDSFVHWSGGPATKTIESGRLTIPPTSSRRLIQLQRAEIWWKNSKVPTPCRSC</sequence>
<proteinExistence type="predicted"/>
<evidence type="ECO:0000313" key="1">
    <source>
        <dbReference type="EMBL" id="KZV57978.1"/>
    </source>
</evidence>
<protein>
    <submittedName>
        <fullName evidence="1">PHD and RING finger domain-containing protein 1-like</fullName>
    </submittedName>
</protein>
<accession>A0A2Z7DDT9</accession>
<organism evidence="1 2">
    <name type="scientific">Dorcoceras hygrometricum</name>
    <dbReference type="NCBI Taxonomy" id="472368"/>
    <lineage>
        <taxon>Eukaryota</taxon>
        <taxon>Viridiplantae</taxon>
        <taxon>Streptophyta</taxon>
        <taxon>Embryophyta</taxon>
        <taxon>Tracheophyta</taxon>
        <taxon>Spermatophyta</taxon>
        <taxon>Magnoliopsida</taxon>
        <taxon>eudicotyledons</taxon>
        <taxon>Gunneridae</taxon>
        <taxon>Pentapetalae</taxon>
        <taxon>asterids</taxon>
        <taxon>lamiids</taxon>
        <taxon>Lamiales</taxon>
        <taxon>Gesneriaceae</taxon>
        <taxon>Didymocarpoideae</taxon>
        <taxon>Trichosporeae</taxon>
        <taxon>Loxocarpinae</taxon>
        <taxon>Dorcoceras</taxon>
    </lineage>
</organism>
<dbReference type="EMBL" id="KQ987177">
    <property type="protein sequence ID" value="KZV57978.1"/>
    <property type="molecule type" value="Genomic_DNA"/>
</dbReference>
<name>A0A2Z7DDT9_9LAMI</name>
<dbReference type="Proteomes" id="UP000250235">
    <property type="component" value="Unassembled WGS sequence"/>
</dbReference>
<dbReference type="AlphaFoldDB" id="A0A2Z7DDT9"/>
<reference evidence="1 2" key="1">
    <citation type="journal article" date="2015" name="Proc. Natl. Acad. Sci. U.S.A.">
        <title>The resurrection genome of Boea hygrometrica: A blueprint for survival of dehydration.</title>
        <authorList>
            <person name="Xiao L."/>
            <person name="Yang G."/>
            <person name="Zhang L."/>
            <person name="Yang X."/>
            <person name="Zhao S."/>
            <person name="Ji Z."/>
            <person name="Zhou Q."/>
            <person name="Hu M."/>
            <person name="Wang Y."/>
            <person name="Chen M."/>
            <person name="Xu Y."/>
            <person name="Jin H."/>
            <person name="Xiao X."/>
            <person name="Hu G."/>
            <person name="Bao F."/>
            <person name="Hu Y."/>
            <person name="Wan P."/>
            <person name="Li L."/>
            <person name="Deng X."/>
            <person name="Kuang T."/>
            <person name="Xiang C."/>
            <person name="Zhu J.K."/>
            <person name="Oliver M.J."/>
            <person name="He Y."/>
        </authorList>
    </citation>
    <scope>NUCLEOTIDE SEQUENCE [LARGE SCALE GENOMIC DNA]</scope>
    <source>
        <strain evidence="2">cv. XS01</strain>
    </source>
</reference>
<keyword evidence="2" id="KW-1185">Reference proteome</keyword>
<gene>
    <name evidence="1" type="ORF">F511_12467</name>
</gene>
<evidence type="ECO:0000313" key="2">
    <source>
        <dbReference type="Proteomes" id="UP000250235"/>
    </source>
</evidence>